<sequence>MRPIYLAAIACLSLSAYAAQPEAPAKVEPPSPPPMNTDDSIEEPQVTIIKKTEQTIEEYRIGGRLYMIKVTPKYGPPYYLVDDQGDGKFARQEGLDTGFRVPRWIIKRF</sequence>
<name>A0A1J5RQJ2_9ZZZZ</name>
<dbReference type="AlphaFoldDB" id="A0A1J5RQJ2"/>
<dbReference type="Pfam" id="PF11191">
    <property type="entry name" value="DUF2782"/>
    <property type="match status" value="1"/>
</dbReference>
<organism evidence="2">
    <name type="scientific">mine drainage metagenome</name>
    <dbReference type="NCBI Taxonomy" id="410659"/>
    <lineage>
        <taxon>unclassified sequences</taxon>
        <taxon>metagenomes</taxon>
        <taxon>ecological metagenomes</taxon>
    </lineage>
</organism>
<protein>
    <recommendedName>
        <fullName evidence="3">DUF2782 domain-containing protein</fullName>
    </recommendedName>
</protein>
<feature type="region of interest" description="Disordered" evidence="1">
    <location>
        <begin position="22"/>
        <end position="43"/>
    </location>
</feature>
<evidence type="ECO:0000256" key="1">
    <source>
        <dbReference type="SAM" id="MobiDB-lite"/>
    </source>
</evidence>
<dbReference type="EMBL" id="MLJW01000121">
    <property type="protein sequence ID" value="OIQ98262.1"/>
    <property type="molecule type" value="Genomic_DNA"/>
</dbReference>
<evidence type="ECO:0000313" key="2">
    <source>
        <dbReference type="EMBL" id="OIQ98262.1"/>
    </source>
</evidence>
<gene>
    <name evidence="2" type="ORF">GALL_196910</name>
</gene>
<comment type="caution">
    <text evidence="2">The sequence shown here is derived from an EMBL/GenBank/DDBJ whole genome shotgun (WGS) entry which is preliminary data.</text>
</comment>
<dbReference type="Gene3D" id="2.20.130.30">
    <property type="entry name" value="Protein of unknown function DUF2782"/>
    <property type="match status" value="1"/>
</dbReference>
<proteinExistence type="predicted"/>
<evidence type="ECO:0008006" key="3">
    <source>
        <dbReference type="Google" id="ProtNLM"/>
    </source>
</evidence>
<reference evidence="2" key="1">
    <citation type="submission" date="2016-10" db="EMBL/GenBank/DDBJ databases">
        <title>Sequence of Gallionella enrichment culture.</title>
        <authorList>
            <person name="Poehlein A."/>
            <person name="Muehling M."/>
            <person name="Daniel R."/>
        </authorList>
    </citation>
    <scope>NUCLEOTIDE SEQUENCE</scope>
</reference>
<accession>A0A1J5RQJ2</accession>
<dbReference type="InterPro" id="IPR021357">
    <property type="entry name" value="DUF2782"/>
</dbReference>